<comment type="caution">
    <text evidence="2">The sequence shown here is derived from an EMBL/GenBank/DDBJ whole genome shotgun (WGS) entry which is preliminary data.</text>
</comment>
<evidence type="ECO:0000313" key="2">
    <source>
        <dbReference type="EMBL" id="MVQ50907.1"/>
    </source>
</evidence>
<evidence type="ECO:0000256" key="1">
    <source>
        <dbReference type="SAM" id="SignalP"/>
    </source>
</evidence>
<feature type="chain" id="PRO_5026969040" evidence="1">
    <location>
        <begin position="33"/>
        <end position="879"/>
    </location>
</feature>
<dbReference type="InterPro" id="IPR008964">
    <property type="entry name" value="Invasin/intimin_cell_adhesion"/>
</dbReference>
<organism evidence="2 3">
    <name type="scientific">Nocardioides agri</name>
    <dbReference type="NCBI Taxonomy" id="2682843"/>
    <lineage>
        <taxon>Bacteria</taxon>
        <taxon>Bacillati</taxon>
        <taxon>Actinomycetota</taxon>
        <taxon>Actinomycetes</taxon>
        <taxon>Propionibacteriales</taxon>
        <taxon>Nocardioidaceae</taxon>
        <taxon>Nocardioides</taxon>
    </lineage>
</organism>
<dbReference type="InterPro" id="IPR006311">
    <property type="entry name" value="TAT_signal"/>
</dbReference>
<keyword evidence="3" id="KW-1185">Reference proteome</keyword>
<sequence>MPLRTLSRRRAAALSAAAALALSLVTAGVVTAGDHARSGTFAQAADLGAVCDEVVPSDIPAVPAACAHVDKAPRGVDVRKPVKTSVLEARKGIAARAVRAAQEEGVPVAAQVAAVSDRVPCDGDGTSGYRVQAMYVVTADKANRFSSLQDQIKQWAGGVNTVFKLSAAKTGGVRQVRYVTASNGDGTCSPTLLNVTVPAGSFTSFNATIAAVQALGYTSPTRKYLMWVDGVGQCGIAQMYPGSGAGQDNYNNGSAAQYARIDTACWGRSDHSTEAHELSHMLGSVQNDAPHSTTAGHCFDESDVMCYADGGGRAMQQVCPVDQEVLFDCNDDDYYSTYPPAGSYLASHWNTANSRFLIGGGDGTGGGSPGVPTVLGGTLSVNNPAVAGLPTQVAVNLEVPAGRTTTVAWTSARADCVFADPRAEQTTVTCDARSATATKVTATVTDSAGAKLVRTSALTFSTAARSAQPTLRVDGSAAASYTACPNGKGVLSAKVVDQASGVAVKGLPVSWFRKVGSNAPVKVGTALTNVDGVASTAVIGTTAGVYSTQTTAAPAFASASGSTVDVDVAAAACSTSLTSGVDHTSVRAGQPVTVTGTLTRTLPGGGGTKPAAGEKVAIYTQANGATTWTSAGSATTTATGSYAVAIKPLVSVAVQARFLARPGFTASTAVSVPVTVVPWTTQLTATPSTATTMSGSPVTFTGTLTQANGGTPVALPAGKVEVVYPVAGGRTAIAAGSTSATGTYSIAIRPTASGTATIRYAGKPGWTGTSVTQALTVDDWATALTMSATRNASTGVVAVTGSLKATDKAGSTTPRSGVSIQVTYQSTATRTATVTASTKVDGSFAVAVKPTATGPVSARYAGTVGYPAATAASVTITVP</sequence>
<feature type="signal peptide" evidence="1">
    <location>
        <begin position="1"/>
        <end position="32"/>
    </location>
</feature>
<dbReference type="PROSITE" id="PS51318">
    <property type="entry name" value="TAT"/>
    <property type="match status" value="1"/>
</dbReference>
<dbReference type="Proteomes" id="UP000473525">
    <property type="component" value="Unassembled WGS sequence"/>
</dbReference>
<gene>
    <name evidence="2" type="ORF">GON03_17105</name>
</gene>
<evidence type="ECO:0000313" key="3">
    <source>
        <dbReference type="Proteomes" id="UP000473525"/>
    </source>
</evidence>
<dbReference type="EMBL" id="WSEK01000004">
    <property type="protein sequence ID" value="MVQ50907.1"/>
    <property type="molecule type" value="Genomic_DNA"/>
</dbReference>
<dbReference type="AlphaFoldDB" id="A0A6L6XW31"/>
<name>A0A6L6XW31_9ACTN</name>
<proteinExistence type="predicted"/>
<dbReference type="SUPFAM" id="SSF49373">
    <property type="entry name" value="Invasin/intimin cell-adhesion fragments"/>
    <property type="match status" value="1"/>
</dbReference>
<keyword evidence="1" id="KW-0732">Signal</keyword>
<dbReference type="RefSeq" id="WP_157344091.1">
    <property type="nucleotide sequence ID" value="NZ_WSEK01000004.1"/>
</dbReference>
<accession>A0A6L6XW31</accession>
<reference evidence="2 3" key="1">
    <citation type="submission" date="2019-12" db="EMBL/GenBank/DDBJ databases">
        <authorList>
            <person name="Huq M.A."/>
        </authorList>
    </citation>
    <scope>NUCLEOTIDE SEQUENCE [LARGE SCALE GENOMIC DNA]</scope>
    <source>
        <strain evidence="2 3">MAH-18</strain>
    </source>
</reference>
<protein>
    <submittedName>
        <fullName evidence="2">Uncharacterized protein</fullName>
    </submittedName>
</protein>